<dbReference type="SUPFAM" id="SSF56214">
    <property type="entry name" value="4'-phosphopantetheinyl transferase"/>
    <property type="match status" value="2"/>
</dbReference>
<dbReference type="InterPro" id="IPR008278">
    <property type="entry name" value="4-PPantetheinyl_Trfase_dom"/>
</dbReference>
<comment type="caution">
    <text evidence="5">The sequence shown here is derived from an EMBL/GenBank/DDBJ whole genome shotgun (WGS) entry which is preliminary data.</text>
</comment>
<protein>
    <submittedName>
        <fullName evidence="5">4'-phosphopantetheinyl transferase superfamily protein</fullName>
    </submittedName>
</protein>
<dbReference type="InterPro" id="IPR050559">
    <property type="entry name" value="P-Pant_transferase_sf"/>
</dbReference>
<keyword evidence="2 5" id="KW-0808">Transferase</keyword>
<dbReference type="Pfam" id="PF01648">
    <property type="entry name" value="ACPS"/>
    <property type="match status" value="1"/>
</dbReference>
<dbReference type="InterPro" id="IPR055066">
    <property type="entry name" value="AASDHPPT_N"/>
</dbReference>
<dbReference type="PANTHER" id="PTHR12215:SF10">
    <property type="entry name" value="L-AMINOADIPATE-SEMIALDEHYDE DEHYDROGENASE-PHOSPHOPANTETHEINYL TRANSFERASE"/>
    <property type="match status" value="1"/>
</dbReference>
<keyword evidence="6" id="KW-1185">Reference proteome</keyword>
<comment type="similarity">
    <text evidence="1">Belongs to the P-Pant transferase superfamily. Gsp/Sfp/HetI/AcpT family.</text>
</comment>
<dbReference type="GO" id="GO:0016740">
    <property type="term" value="F:transferase activity"/>
    <property type="evidence" value="ECO:0007669"/>
    <property type="project" value="UniProtKB-KW"/>
</dbReference>
<evidence type="ECO:0000256" key="2">
    <source>
        <dbReference type="ARBA" id="ARBA00022679"/>
    </source>
</evidence>
<sequence>MIHIYYAYLSEKNHENLVKTNLHKFPQEYQNKIKSFRRWQDAQSSMLGRLLLYKGIKELYGNKIHFNDLRYTRYKKPYFEDSFVKFNISHSGEIVVCALCDNCEIGIDIELVTNVELNDFKSQMTSKEWDNVLSSNSTEASFFDYWTQKEAVLKAYGNGLTIPLRSFEILDNKTQIKNEKFFLKKIAIDEKYKCYIAQNVNINQFSITKYNQNL</sequence>
<dbReference type="Pfam" id="PF22624">
    <property type="entry name" value="AASDHPPT_N"/>
    <property type="match status" value="1"/>
</dbReference>
<organism evidence="5 6">
    <name type="scientific">Flavobacterium psychroterrae</name>
    <dbReference type="NCBI Taxonomy" id="2133767"/>
    <lineage>
        <taxon>Bacteria</taxon>
        <taxon>Pseudomonadati</taxon>
        <taxon>Bacteroidota</taxon>
        <taxon>Flavobacteriia</taxon>
        <taxon>Flavobacteriales</taxon>
        <taxon>Flavobacteriaceae</taxon>
        <taxon>Flavobacterium</taxon>
    </lineage>
</organism>
<dbReference type="Gene3D" id="3.90.470.20">
    <property type="entry name" value="4'-phosphopantetheinyl transferase domain"/>
    <property type="match status" value="2"/>
</dbReference>
<evidence type="ECO:0000313" key="5">
    <source>
        <dbReference type="EMBL" id="MBS7233711.1"/>
    </source>
</evidence>
<name>A0ABS5PHJ7_9FLAO</name>
<feature type="domain" description="4'-phosphopantetheinyl transferase" evidence="3">
    <location>
        <begin position="105"/>
        <end position="191"/>
    </location>
</feature>
<evidence type="ECO:0000259" key="4">
    <source>
        <dbReference type="Pfam" id="PF22624"/>
    </source>
</evidence>
<dbReference type="RefSeq" id="WP_213306745.1">
    <property type="nucleotide sequence ID" value="NZ_JAGYVZ010000031.1"/>
</dbReference>
<evidence type="ECO:0000259" key="3">
    <source>
        <dbReference type="Pfam" id="PF01648"/>
    </source>
</evidence>
<dbReference type="Proteomes" id="UP000722625">
    <property type="component" value="Unassembled WGS sequence"/>
</dbReference>
<dbReference type="InterPro" id="IPR037143">
    <property type="entry name" value="4-PPantetheinyl_Trfase_dom_sf"/>
</dbReference>
<evidence type="ECO:0000256" key="1">
    <source>
        <dbReference type="ARBA" id="ARBA00010990"/>
    </source>
</evidence>
<dbReference type="EMBL" id="JAGYVZ010000031">
    <property type="protein sequence ID" value="MBS7233711.1"/>
    <property type="molecule type" value="Genomic_DNA"/>
</dbReference>
<accession>A0ABS5PHJ7</accession>
<gene>
    <name evidence="5" type="ORF">KHA90_22095</name>
</gene>
<evidence type="ECO:0000313" key="6">
    <source>
        <dbReference type="Proteomes" id="UP000722625"/>
    </source>
</evidence>
<feature type="domain" description="4'-phosphopantetheinyl transferase N-terminal" evidence="4">
    <location>
        <begin position="21"/>
        <end position="98"/>
    </location>
</feature>
<reference evidence="5 6" key="1">
    <citation type="journal article" date="2018" name="Int. J. Syst. Evol. Microbiol.">
        <title>Flavobacterium chryseum sp. nov. and Flavobacterium psychroterrae sp. nov., novel environmental bacteria isolated from Antarctica.</title>
        <authorList>
            <person name="Kralova S."/>
            <person name="Svec P."/>
            <person name="Busse H.J."/>
            <person name="Stankova E."/>
            <person name="Vaczi P."/>
            <person name="Sedlacek I."/>
        </authorList>
    </citation>
    <scope>NUCLEOTIDE SEQUENCE [LARGE SCALE GENOMIC DNA]</scope>
    <source>
        <strain evidence="5 6">CCM 8827</strain>
    </source>
</reference>
<proteinExistence type="inferred from homology"/>
<dbReference type="PANTHER" id="PTHR12215">
    <property type="entry name" value="PHOSPHOPANTETHEINE TRANSFERASE"/>
    <property type="match status" value="1"/>
</dbReference>